<dbReference type="InterPro" id="IPR032075">
    <property type="entry name" value="PI-PLC-C1"/>
</dbReference>
<dbReference type="Proteomes" id="UP000185511">
    <property type="component" value="Chromosome"/>
</dbReference>
<dbReference type="EMBL" id="CP016076">
    <property type="protein sequence ID" value="APU16132.1"/>
    <property type="molecule type" value="Genomic_DNA"/>
</dbReference>
<dbReference type="Pfam" id="PF16670">
    <property type="entry name" value="PI-PLC-C1"/>
    <property type="match status" value="1"/>
</dbReference>
<dbReference type="CDD" id="cd08589">
    <property type="entry name" value="PI-PLCc_SaPLC1_like"/>
    <property type="match status" value="1"/>
</dbReference>
<proteinExistence type="predicted"/>
<dbReference type="PROSITE" id="PS51318">
    <property type="entry name" value="TAT"/>
    <property type="match status" value="1"/>
</dbReference>
<dbReference type="AlphaFoldDB" id="A0AAC9PTK3"/>
<dbReference type="InterPro" id="IPR006311">
    <property type="entry name" value="TAT_signal"/>
</dbReference>
<dbReference type="GO" id="GO:0006629">
    <property type="term" value="P:lipid metabolic process"/>
    <property type="evidence" value="ECO:0007669"/>
    <property type="project" value="InterPro"/>
</dbReference>
<dbReference type="SUPFAM" id="SSF51695">
    <property type="entry name" value="PLC-like phosphodiesterases"/>
    <property type="match status" value="1"/>
</dbReference>
<dbReference type="Gene3D" id="3.20.20.190">
    <property type="entry name" value="Phosphatidylinositol (PI) phosphodiesterase"/>
    <property type="match status" value="1"/>
</dbReference>
<dbReference type="RefSeq" id="WP_232237350.1">
    <property type="nucleotide sequence ID" value="NZ_CP016076.1"/>
</dbReference>
<evidence type="ECO:0000313" key="2">
    <source>
        <dbReference type="Proteomes" id="UP000185511"/>
    </source>
</evidence>
<gene>
    <name evidence="1" type="ORF">UA74_20535</name>
</gene>
<dbReference type="GO" id="GO:0008081">
    <property type="term" value="F:phosphoric diester hydrolase activity"/>
    <property type="evidence" value="ECO:0007669"/>
    <property type="project" value="InterPro"/>
</dbReference>
<sequence>MSSHPVSAVGRLSAAVATRARRTAGRRTAGQRAAALTTAAVTAAALMTGATAGSAVAEADPDAPQAFTSSTSVGLHNAYEKGGFPYLADVLDSGAGLVELDVWTDELIGRWRVSHDLFGASSNCVGATDPANLRTGNRDQDLLGCLTDLRTWHEVNPGHRPIVLKVEMKDGFYDRGGMGPAAFDALVAGRLGDAVFTPSDLLAHAGGAADLDEAVTSAGWPSRDALAGRILIELIPGTFEQGNPFDTLWTDEEYSRHLRDLAAAGEIAAAQAFPSVLGAESGDPRDRYEDESLRPWFVVYDGSANAYVTGGIDTDWYRERNYLLIMTAAHEVAPAIDAVAPDEQAALDRVAQLAAANASIVTSDWRSSTLLSTVVSR</sequence>
<dbReference type="InterPro" id="IPR017946">
    <property type="entry name" value="PLC-like_Pdiesterase_TIM-brl"/>
</dbReference>
<evidence type="ECO:0000313" key="1">
    <source>
        <dbReference type="EMBL" id="APU16132.1"/>
    </source>
</evidence>
<organism evidence="1 2">
    <name type="scientific">Actinoalloteichus fjordicus</name>
    <dbReference type="NCBI Taxonomy" id="1612552"/>
    <lineage>
        <taxon>Bacteria</taxon>
        <taxon>Bacillati</taxon>
        <taxon>Actinomycetota</taxon>
        <taxon>Actinomycetes</taxon>
        <taxon>Pseudonocardiales</taxon>
        <taxon>Pseudonocardiaceae</taxon>
        <taxon>Actinoalloteichus</taxon>
    </lineage>
</organism>
<accession>A0AAC9PTK3</accession>
<evidence type="ECO:0008006" key="3">
    <source>
        <dbReference type="Google" id="ProtNLM"/>
    </source>
</evidence>
<reference evidence="2" key="1">
    <citation type="submission" date="2016-06" db="EMBL/GenBank/DDBJ databases">
        <title>Complete genome sequence of Actinoalloteichus fjordicus DSM 46855 (=ADI127-17), type strain of the new species Actinoalloteichus fjordicus.</title>
        <authorList>
            <person name="Ruckert C."/>
            <person name="Nouioui I."/>
            <person name="Willmese J."/>
            <person name="van Wezel G."/>
            <person name="Klenk H.-P."/>
            <person name="Kalinowski J."/>
            <person name="Zotchev S.B."/>
        </authorList>
    </citation>
    <scope>NUCLEOTIDE SEQUENCE [LARGE SCALE GENOMIC DNA]</scope>
    <source>
        <strain evidence="2">ADI127-7</strain>
    </source>
</reference>
<dbReference type="KEGG" id="acad:UA74_20535"/>
<protein>
    <recommendedName>
        <fullName evidence="3">Calcium-dependent phosphoinositide phospholipase C</fullName>
    </recommendedName>
</protein>
<name>A0AAC9PTK3_9PSEU</name>
<keyword evidence="2" id="KW-1185">Reference proteome</keyword>